<dbReference type="InterPro" id="IPR012341">
    <property type="entry name" value="6hp_glycosidase-like_sf"/>
</dbReference>
<dbReference type="InterPro" id="IPR007822">
    <property type="entry name" value="LANC-like"/>
</dbReference>
<dbReference type="AlphaFoldDB" id="A0A246RHP4"/>
<dbReference type="Pfam" id="PF05147">
    <property type="entry name" value="LANC_like"/>
    <property type="match status" value="1"/>
</dbReference>
<comment type="caution">
    <text evidence="1">The sequence shown here is derived from an EMBL/GenBank/DDBJ whole genome shotgun (WGS) entry which is preliminary data.</text>
</comment>
<name>A0A246RHP4_9ACTN</name>
<dbReference type="Proteomes" id="UP000197174">
    <property type="component" value="Unassembled WGS sequence"/>
</dbReference>
<dbReference type="CDD" id="cd04434">
    <property type="entry name" value="LanC_like"/>
    <property type="match status" value="1"/>
</dbReference>
<dbReference type="Gene3D" id="1.50.10.10">
    <property type="match status" value="1"/>
</dbReference>
<dbReference type="SUPFAM" id="SSF158745">
    <property type="entry name" value="LanC-like"/>
    <property type="match status" value="1"/>
</dbReference>
<keyword evidence="2" id="KW-1185">Reference proteome</keyword>
<dbReference type="GO" id="GO:0031179">
    <property type="term" value="P:peptide modification"/>
    <property type="evidence" value="ECO:0007669"/>
    <property type="project" value="InterPro"/>
</dbReference>
<dbReference type="SMART" id="SM01260">
    <property type="entry name" value="LANC_like"/>
    <property type="match status" value="1"/>
</dbReference>
<evidence type="ECO:0008006" key="3">
    <source>
        <dbReference type="Google" id="ProtNLM"/>
    </source>
</evidence>
<accession>A0A246RHP4</accession>
<evidence type="ECO:0000313" key="2">
    <source>
        <dbReference type="Proteomes" id="UP000197174"/>
    </source>
</evidence>
<dbReference type="GO" id="GO:0005975">
    <property type="term" value="P:carbohydrate metabolic process"/>
    <property type="evidence" value="ECO:0007669"/>
    <property type="project" value="InterPro"/>
</dbReference>
<gene>
    <name evidence="1" type="ORF">B5D80_24330</name>
</gene>
<organism evidence="1 2">
    <name type="scientific">Micromonospora wenchangensis</name>
    <dbReference type="NCBI Taxonomy" id="1185415"/>
    <lineage>
        <taxon>Bacteria</taxon>
        <taxon>Bacillati</taxon>
        <taxon>Actinomycetota</taxon>
        <taxon>Actinomycetes</taxon>
        <taxon>Micromonosporales</taxon>
        <taxon>Micromonosporaceae</taxon>
        <taxon>Micromonospora</taxon>
    </lineage>
</organism>
<protein>
    <recommendedName>
        <fullName evidence="3">Lanthionine synthetase</fullName>
    </recommendedName>
</protein>
<dbReference type="EMBL" id="MZMV01000049">
    <property type="protein sequence ID" value="OWV02898.1"/>
    <property type="molecule type" value="Genomic_DNA"/>
</dbReference>
<sequence>MAATPPAGGWQDRAVTADVVRQAFTWIESVAVPADGGPCWREAGEPFDDLYAGTAGVLLGCAEVVAAGAYPPGGVPAGAAPPVTGSGSGAGSALDRVAAGARDRLVHLARHKPDAATLPDDGVFGGWAGAAVALRAWGRVTGDPVARDAAASVTARIAERLRDRPVDPERCSDVISGDAGILLTLLDDTGRPVVAQAAHVLADGLVGLAEEHPDGPHWRMRAGDERLMPGFSHGTAGVAYALAVAGVTLRRDDLLDTAVRAADGLLAMGDQPDGWALPLLVPPRPDRPAVNFGWCHGPTGTVRLFTLLDTVDPQPRWQRAVDGCLRALRDSGLPQRRYPGYWDNLARCCGTAGVGQLLVDRYRATADPALLAWAHRLAEDVLARTVSTPTGVAWSNTEHTRTPAELPPEPGFMQGAAGIASWLARLAAPTTAPVLPWL</sequence>
<dbReference type="PRINTS" id="PR01950">
    <property type="entry name" value="LANCSUPER"/>
</dbReference>
<evidence type="ECO:0000313" key="1">
    <source>
        <dbReference type="EMBL" id="OWV02898.1"/>
    </source>
</evidence>
<reference evidence="1 2" key="1">
    <citation type="submission" date="2017-03" db="EMBL/GenBank/DDBJ databases">
        <title>Whole genome sequence of Micromonospora wenchangensis, isolated from mangrove soil.</title>
        <authorList>
            <person name="Yang H."/>
        </authorList>
    </citation>
    <scope>NUCLEOTIDE SEQUENCE [LARGE SCALE GENOMIC DNA]</scope>
    <source>
        <strain evidence="1 2">CCTCC AA 2012002</strain>
    </source>
</reference>
<proteinExistence type="predicted"/>